<keyword evidence="1" id="KW-0540">Nuclease</keyword>
<evidence type="ECO:0000259" key="2">
    <source>
        <dbReference type="SMART" id="SM00479"/>
    </source>
</evidence>
<dbReference type="Proteomes" id="UP000318380">
    <property type="component" value="Unassembled WGS sequence"/>
</dbReference>
<dbReference type="GO" id="GO:0005829">
    <property type="term" value="C:cytosol"/>
    <property type="evidence" value="ECO:0007669"/>
    <property type="project" value="TreeGrafter"/>
</dbReference>
<keyword evidence="1" id="KW-0378">Hydrolase</keyword>
<gene>
    <name evidence="3" type="ORF">FB561_6963</name>
</gene>
<dbReference type="PANTHER" id="PTHR30231">
    <property type="entry name" value="DNA POLYMERASE III SUBUNIT EPSILON"/>
    <property type="match status" value="1"/>
</dbReference>
<dbReference type="GO" id="GO:0008408">
    <property type="term" value="F:3'-5' exonuclease activity"/>
    <property type="evidence" value="ECO:0007669"/>
    <property type="project" value="TreeGrafter"/>
</dbReference>
<dbReference type="EMBL" id="VIVK01000003">
    <property type="protein sequence ID" value="TWD73078.1"/>
    <property type="molecule type" value="Genomic_DNA"/>
</dbReference>
<dbReference type="InterPro" id="IPR036420">
    <property type="entry name" value="BRCT_dom_sf"/>
</dbReference>
<dbReference type="AlphaFoldDB" id="A0A561B2J9"/>
<dbReference type="Gene3D" id="3.30.420.10">
    <property type="entry name" value="Ribonuclease H-like superfamily/Ribonuclease H"/>
    <property type="match status" value="1"/>
</dbReference>
<comment type="caution">
    <text evidence="3">The sequence shown here is derived from an EMBL/GenBank/DDBJ whole genome shotgun (WGS) entry which is preliminary data.</text>
</comment>
<organism evidence="3 4">
    <name type="scientific">Kribbella amoyensis</name>
    <dbReference type="NCBI Taxonomy" id="996641"/>
    <lineage>
        <taxon>Bacteria</taxon>
        <taxon>Bacillati</taxon>
        <taxon>Actinomycetota</taxon>
        <taxon>Actinomycetes</taxon>
        <taxon>Propionibacteriales</taxon>
        <taxon>Kribbellaceae</taxon>
        <taxon>Kribbella</taxon>
    </lineage>
</organism>
<dbReference type="Gene3D" id="3.40.50.10190">
    <property type="entry name" value="BRCT domain"/>
    <property type="match status" value="1"/>
</dbReference>
<feature type="domain" description="Exonuclease" evidence="2">
    <location>
        <begin position="1"/>
        <end position="168"/>
    </location>
</feature>
<keyword evidence="4" id="KW-1185">Reference proteome</keyword>
<dbReference type="OrthoDB" id="190275at2"/>
<dbReference type="GO" id="GO:0003676">
    <property type="term" value="F:nucleic acid binding"/>
    <property type="evidence" value="ECO:0007669"/>
    <property type="project" value="InterPro"/>
</dbReference>
<dbReference type="GO" id="GO:0045004">
    <property type="term" value="P:DNA replication proofreading"/>
    <property type="evidence" value="ECO:0007669"/>
    <property type="project" value="TreeGrafter"/>
</dbReference>
<dbReference type="SUPFAM" id="SSF53098">
    <property type="entry name" value="Ribonuclease H-like"/>
    <property type="match status" value="1"/>
</dbReference>
<keyword evidence="1" id="KW-0269">Exonuclease</keyword>
<sequence length="414" mass="45199">MYAVIDTETTGLLPGHGHRVIEIAVVRLDRHGQVEDEFVTLLNPRRDLGPQHIHGILTSDVLAAPDFGDVARHLGGLLAGRMVVGHNVEFDLGFLRAEFARIGVEVPLITERSMCTMALAGYLYPGAKRTLGACCSVAGISLQGWHSALADTRATAELFATYLRAFPSPPPWHWAYEEIRGLPWPELPVHEFTPTVRAVHAGGRHGWMSRLVDQLPRVPEPPQADSYLALLDMLLTDGEIDAAGADQLVHGATDLGLTRSEVDQLHGFYLAGLASALWRDGEISDDRRDDLDRVAVMLGHRATDVDDALTAASDGRYEVPARPGSRGFPPGSTLVFTGDMVESRETWWDRAVAAGFVPQEAVRPETTFVVAADVDSLSVKARTAREYEVPIIGLDDFRRLLPPHLLPAGERKVG</sequence>
<protein>
    <submittedName>
        <fullName evidence="3">DNA polymerase-3 subunit epsilon</fullName>
    </submittedName>
</protein>
<dbReference type="InterPro" id="IPR013520">
    <property type="entry name" value="Ribonucl_H"/>
</dbReference>
<dbReference type="SMART" id="SM00479">
    <property type="entry name" value="EXOIII"/>
    <property type="match status" value="1"/>
</dbReference>
<proteinExistence type="predicted"/>
<dbReference type="SUPFAM" id="SSF52113">
    <property type="entry name" value="BRCT domain"/>
    <property type="match status" value="1"/>
</dbReference>
<dbReference type="InterPro" id="IPR012337">
    <property type="entry name" value="RNaseH-like_sf"/>
</dbReference>
<reference evidence="3 4" key="1">
    <citation type="submission" date="2019-06" db="EMBL/GenBank/DDBJ databases">
        <title>Sequencing the genomes of 1000 actinobacteria strains.</title>
        <authorList>
            <person name="Klenk H.-P."/>
        </authorList>
    </citation>
    <scope>NUCLEOTIDE SEQUENCE [LARGE SCALE GENOMIC DNA]</scope>
    <source>
        <strain evidence="3 4">DSM 24683</strain>
    </source>
</reference>
<dbReference type="CDD" id="cd06127">
    <property type="entry name" value="DEDDh"/>
    <property type="match status" value="1"/>
</dbReference>
<dbReference type="RefSeq" id="WP_145814287.1">
    <property type="nucleotide sequence ID" value="NZ_VIVK01000003.1"/>
</dbReference>
<evidence type="ECO:0000256" key="1">
    <source>
        <dbReference type="ARBA" id="ARBA00022839"/>
    </source>
</evidence>
<evidence type="ECO:0000313" key="3">
    <source>
        <dbReference type="EMBL" id="TWD73078.1"/>
    </source>
</evidence>
<name>A0A561B2J9_9ACTN</name>
<evidence type="ECO:0000313" key="4">
    <source>
        <dbReference type="Proteomes" id="UP000318380"/>
    </source>
</evidence>
<accession>A0A561B2J9</accession>
<dbReference type="FunFam" id="3.30.420.10:FF:000045">
    <property type="entry name" value="3'-5' exonuclease DinG"/>
    <property type="match status" value="1"/>
</dbReference>
<dbReference type="Pfam" id="PF00929">
    <property type="entry name" value="RNase_T"/>
    <property type="match status" value="1"/>
</dbReference>
<dbReference type="PANTHER" id="PTHR30231:SF41">
    <property type="entry name" value="DNA POLYMERASE III SUBUNIT EPSILON"/>
    <property type="match status" value="1"/>
</dbReference>
<dbReference type="InterPro" id="IPR036397">
    <property type="entry name" value="RNaseH_sf"/>
</dbReference>